<keyword evidence="6" id="KW-0862">Zinc</keyword>
<evidence type="ECO:0000313" key="18">
    <source>
        <dbReference type="EMBL" id="SUZ91326.1"/>
    </source>
</evidence>
<keyword evidence="4" id="KW-0479">Metal-binding</keyword>
<evidence type="ECO:0000256" key="14">
    <source>
        <dbReference type="ARBA" id="ARBA00032877"/>
    </source>
</evidence>
<dbReference type="Gene3D" id="3.40.50.140">
    <property type="match status" value="1"/>
</dbReference>
<dbReference type="Pfam" id="PF01751">
    <property type="entry name" value="Toprim"/>
    <property type="match status" value="1"/>
</dbReference>
<evidence type="ECO:0000256" key="5">
    <source>
        <dbReference type="ARBA" id="ARBA00022771"/>
    </source>
</evidence>
<dbReference type="GO" id="GO:0006265">
    <property type="term" value="P:DNA topological change"/>
    <property type="evidence" value="ECO:0007669"/>
    <property type="project" value="InterPro"/>
</dbReference>
<dbReference type="InterPro" id="IPR013825">
    <property type="entry name" value="Topo_IA_cen_sub2"/>
</dbReference>
<keyword evidence="10" id="KW-0413">Isomerase</keyword>
<evidence type="ECO:0000256" key="10">
    <source>
        <dbReference type="ARBA" id="ARBA00023235"/>
    </source>
</evidence>
<evidence type="ECO:0000256" key="1">
    <source>
        <dbReference type="ARBA" id="ARBA00000213"/>
    </source>
</evidence>
<dbReference type="InterPro" id="IPR000380">
    <property type="entry name" value="Topo_IA"/>
</dbReference>
<dbReference type="EMBL" id="UINC01001966">
    <property type="protein sequence ID" value="SUZ91326.1"/>
    <property type="molecule type" value="Genomic_DNA"/>
</dbReference>
<dbReference type="InterPro" id="IPR003601">
    <property type="entry name" value="Topo_IA_2"/>
</dbReference>
<keyword evidence="9" id="KW-0238">DNA-binding</keyword>
<dbReference type="GO" id="GO:0003677">
    <property type="term" value="F:DNA binding"/>
    <property type="evidence" value="ECO:0007669"/>
    <property type="project" value="UniProtKB-KW"/>
</dbReference>
<evidence type="ECO:0000256" key="2">
    <source>
        <dbReference type="ARBA" id="ARBA00009446"/>
    </source>
</evidence>
<dbReference type="InterPro" id="IPR006171">
    <property type="entry name" value="TOPRIM_dom"/>
</dbReference>
<name>A0A381RHM7_9ZZZZ</name>
<proteinExistence type="inferred from homology"/>
<evidence type="ECO:0000259" key="17">
    <source>
        <dbReference type="PROSITE" id="PS52039"/>
    </source>
</evidence>
<dbReference type="SMART" id="SM00493">
    <property type="entry name" value="TOPRIM"/>
    <property type="match status" value="1"/>
</dbReference>
<dbReference type="SUPFAM" id="SSF56712">
    <property type="entry name" value="Prokaryotic type I DNA topoisomerase"/>
    <property type="match status" value="1"/>
</dbReference>
<dbReference type="SUPFAM" id="SSF57783">
    <property type="entry name" value="Zinc beta-ribbon"/>
    <property type="match status" value="2"/>
</dbReference>
<dbReference type="NCBIfam" id="TIGR01051">
    <property type="entry name" value="topA_bact"/>
    <property type="match status" value="1"/>
</dbReference>
<dbReference type="SMART" id="SM00436">
    <property type="entry name" value="TOP1Bc"/>
    <property type="match status" value="1"/>
</dbReference>
<feature type="region of interest" description="Disordered" evidence="15">
    <location>
        <begin position="421"/>
        <end position="441"/>
    </location>
</feature>
<dbReference type="InterPro" id="IPR013497">
    <property type="entry name" value="Topo_IA_cen"/>
</dbReference>
<dbReference type="CDD" id="cd00186">
    <property type="entry name" value="TOP1Ac"/>
    <property type="match status" value="1"/>
</dbReference>
<evidence type="ECO:0000256" key="13">
    <source>
        <dbReference type="ARBA" id="ARBA00032235"/>
    </source>
</evidence>
<evidence type="ECO:0000256" key="15">
    <source>
        <dbReference type="SAM" id="MobiDB-lite"/>
    </source>
</evidence>
<dbReference type="CDD" id="cd03363">
    <property type="entry name" value="TOPRIM_TopoIA_TopoI"/>
    <property type="match status" value="1"/>
</dbReference>
<keyword evidence="8" id="KW-0799">Topoisomerase</keyword>
<evidence type="ECO:0000256" key="9">
    <source>
        <dbReference type="ARBA" id="ARBA00023125"/>
    </source>
</evidence>
<gene>
    <name evidence="18" type="ORF">METZ01_LOCUS44180</name>
</gene>
<dbReference type="InterPro" id="IPR023405">
    <property type="entry name" value="Topo_IA_core_domain"/>
</dbReference>
<dbReference type="InterPro" id="IPR005733">
    <property type="entry name" value="TopoI_bac-type"/>
</dbReference>
<comment type="catalytic activity">
    <reaction evidence="1">
        <text>ATP-independent breakage of single-stranded DNA, followed by passage and rejoining.</text>
        <dbReference type="EC" id="5.6.2.1"/>
    </reaction>
</comment>
<dbReference type="Pfam" id="PF01396">
    <property type="entry name" value="Zn_ribbon_Top1"/>
    <property type="match status" value="4"/>
</dbReference>
<keyword evidence="7" id="KW-0460">Magnesium</keyword>
<sequence>MPKSLMVVESPAKAKTINKYLGKDFKVVASMGHIRDLPKSKLGVDIDEGFIPAYEPIPGRKKVIKELRAAAKNAAHIYVATDPDREGEAIGWHLASELAGKKRKIHRLTFNEITKTAILEALEHPGDIDQKMVDAQQARRVLDRLVGYKLSPLLWDKVRRGLSAGRVQSVALRLICDREQAIEQFQPEEYWHIFARLAAGQPPEFEAKLTKRDGETIKVGNEGESKVVLDAVANEPFIVDKIAKKERKKSAPPPFITSKLQQASKMPVKRTMMIAQQLYEGIELPGDGSVGLITYMRTDSTRVSSQAIEDVRTHIAQVFGNDYLPKTPNTYRMKTGAQDAHEAIRPTSMQYDPETVKEHLTREQYSLYRMIWNRFVASQMPPARFDDTTVDIGAGLYTFRVKGSVLKFKGWMAAHELNAEENATEENGQKGNEPGDDSLSGALPVMQQGEQLELKQLRPEQKFTQPPPRFSEATLVKELEENGIGRPSTYAAIIGVLQTREYVAKIEGRFKPTGLGKLVTELLAKSFDDILDVEYTKDLEDSLDKIEDGKADYRGTIENFYGKFSADLSQAAESMPNIKVEGLPSDEVCDKCDSPMIKKVGRFGLFLACSSYPDFKLTAVARKYLAERARSGSSMKLGRIGPRQLLALETLAEAKKGLAQSVLLEHAVAGATLRSLVDRGLLQVEGECQNTRELEDTEGEQDELDETCENCGKDMVVKRGRFGQFLACSGYPDCKTTRKIISTKQGLAAAKPDKLLDEKCPRCDSNLIIKQGRFGEFTACSSYPECRYIKLKSTGVTCPKDGGDVVERKSRRGIPFYGCANYPDCDFTLWTKPLLESCPKCQAPFLMEKVTKRHGRQLLCHKDECDYIRSEELAAV</sequence>
<dbReference type="InterPro" id="IPR003602">
    <property type="entry name" value="Topo_IA_DNA-bd_dom"/>
</dbReference>
<dbReference type="GO" id="GO:0008270">
    <property type="term" value="F:zinc ion binding"/>
    <property type="evidence" value="ECO:0007669"/>
    <property type="project" value="UniProtKB-KW"/>
</dbReference>
<evidence type="ECO:0000256" key="11">
    <source>
        <dbReference type="ARBA" id="ARBA00030003"/>
    </source>
</evidence>
<dbReference type="PANTHER" id="PTHR42785">
    <property type="entry name" value="DNA TOPOISOMERASE, TYPE IA, CORE"/>
    <property type="match status" value="1"/>
</dbReference>
<dbReference type="Gene3D" id="1.10.460.10">
    <property type="entry name" value="Topoisomerase I, domain 2"/>
    <property type="match status" value="1"/>
</dbReference>
<dbReference type="InterPro" id="IPR013824">
    <property type="entry name" value="Topo_IA_cen_sub1"/>
</dbReference>
<reference evidence="18" key="1">
    <citation type="submission" date="2018-05" db="EMBL/GenBank/DDBJ databases">
        <authorList>
            <person name="Lanie J.A."/>
            <person name="Ng W.-L."/>
            <person name="Kazmierczak K.M."/>
            <person name="Andrzejewski T.M."/>
            <person name="Davidsen T.M."/>
            <person name="Wayne K.J."/>
            <person name="Tettelin H."/>
            <person name="Glass J.I."/>
            <person name="Rusch D."/>
            <person name="Podicherti R."/>
            <person name="Tsui H.-C.T."/>
            <person name="Winkler M.E."/>
        </authorList>
    </citation>
    <scope>NUCLEOTIDE SEQUENCE</scope>
</reference>
<evidence type="ECO:0000259" key="16">
    <source>
        <dbReference type="PROSITE" id="PS50880"/>
    </source>
</evidence>
<dbReference type="PROSITE" id="PS50880">
    <property type="entry name" value="TOPRIM"/>
    <property type="match status" value="1"/>
</dbReference>
<dbReference type="PROSITE" id="PS00396">
    <property type="entry name" value="TOPO_IA_1"/>
    <property type="match status" value="1"/>
</dbReference>
<dbReference type="EC" id="5.6.2.1" evidence="3"/>
<dbReference type="Gene3D" id="3.30.65.10">
    <property type="entry name" value="Bacterial Topoisomerase I, domain 1"/>
    <property type="match status" value="4"/>
</dbReference>
<evidence type="ECO:0000256" key="8">
    <source>
        <dbReference type="ARBA" id="ARBA00023029"/>
    </source>
</evidence>
<feature type="domain" description="Toprim" evidence="16">
    <location>
        <begin position="3"/>
        <end position="113"/>
    </location>
</feature>
<evidence type="ECO:0000256" key="4">
    <source>
        <dbReference type="ARBA" id="ARBA00022723"/>
    </source>
</evidence>
<organism evidence="18">
    <name type="scientific">marine metagenome</name>
    <dbReference type="NCBI Taxonomy" id="408172"/>
    <lineage>
        <taxon>unclassified sequences</taxon>
        <taxon>metagenomes</taxon>
        <taxon>ecological metagenomes</taxon>
    </lineage>
</organism>
<dbReference type="InterPro" id="IPR013826">
    <property type="entry name" value="Topo_IA_cen_sub3"/>
</dbReference>
<dbReference type="PROSITE" id="PS52039">
    <property type="entry name" value="TOPO_IA_2"/>
    <property type="match status" value="1"/>
</dbReference>
<comment type="similarity">
    <text evidence="2">Belongs to the type IA topoisomerase family.</text>
</comment>
<dbReference type="AlphaFoldDB" id="A0A381RHM7"/>
<dbReference type="GO" id="GO:0003917">
    <property type="term" value="F:DNA topoisomerase type I (single strand cut, ATP-independent) activity"/>
    <property type="evidence" value="ECO:0007669"/>
    <property type="project" value="UniProtKB-EC"/>
</dbReference>
<protein>
    <recommendedName>
        <fullName evidence="3">DNA topoisomerase</fullName>
        <ecNumber evidence="3">5.6.2.1</ecNumber>
    </recommendedName>
    <alternativeName>
        <fullName evidence="14">Omega-protein</fullName>
    </alternativeName>
    <alternativeName>
        <fullName evidence="13">Relaxing enzyme</fullName>
    </alternativeName>
    <alternativeName>
        <fullName evidence="11">Swivelase</fullName>
    </alternativeName>
    <alternativeName>
        <fullName evidence="12">Untwisting enzyme</fullName>
    </alternativeName>
</protein>
<dbReference type="Gene3D" id="1.10.290.10">
    <property type="entry name" value="Topoisomerase I, domain 4"/>
    <property type="match status" value="1"/>
</dbReference>
<evidence type="ECO:0000256" key="3">
    <source>
        <dbReference type="ARBA" id="ARBA00012891"/>
    </source>
</evidence>
<evidence type="ECO:0000256" key="6">
    <source>
        <dbReference type="ARBA" id="ARBA00022833"/>
    </source>
</evidence>
<keyword evidence="5" id="KW-0863">Zinc-finger</keyword>
<feature type="domain" description="Topo IA-type catalytic" evidence="17">
    <location>
        <begin position="129"/>
        <end position="568"/>
    </location>
</feature>
<accession>A0A381RHM7</accession>
<dbReference type="GO" id="GO:0005694">
    <property type="term" value="C:chromosome"/>
    <property type="evidence" value="ECO:0007669"/>
    <property type="project" value="InterPro"/>
</dbReference>
<dbReference type="InterPro" id="IPR034149">
    <property type="entry name" value="TOPRIM_TopoI"/>
</dbReference>
<dbReference type="PANTHER" id="PTHR42785:SF1">
    <property type="entry name" value="DNA TOPOISOMERASE"/>
    <property type="match status" value="1"/>
</dbReference>
<dbReference type="Pfam" id="PF01131">
    <property type="entry name" value="Topoisom_bac"/>
    <property type="match status" value="1"/>
</dbReference>
<dbReference type="SMART" id="SM00437">
    <property type="entry name" value="TOP1Ac"/>
    <property type="match status" value="1"/>
</dbReference>
<evidence type="ECO:0000256" key="7">
    <source>
        <dbReference type="ARBA" id="ARBA00022842"/>
    </source>
</evidence>
<dbReference type="PRINTS" id="PR00417">
    <property type="entry name" value="PRTPISMRASEI"/>
</dbReference>
<dbReference type="Gene3D" id="2.70.20.10">
    <property type="entry name" value="Topoisomerase I, domain 3"/>
    <property type="match status" value="1"/>
</dbReference>
<dbReference type="InterPro" id="IPR013498">
    <property type="entry name" value="Topo_IA_Znf"/>
</dbReference>
<evidence type="ECO:0000256" key="12">
    <source>
        <dbReference type="ARBA" id="ARBA00031985"/>
    </source>
</evidence>
<dbReference type="InterPro" id="IPR023406">
    <property type="entry name" value="Topo_IA_AS"/>
</dbReference>
<dbReference type="InterPro" id="IPR028612">
    <property type="entry name" value="Topoisom_1_IA"/>
</dbReference>
<dbReference type="HAMAP" id="MF_00952">
    <property type="entry name" value="Topoisom_1_prok"/>
    <property type="match status" value="1"/>
</dbReference>